<keyword evidence="2" id="KW-1185">Reference proteome</keyword>
<name>A0ACC1MQG2_9APHY</name>
<dbReference type="Proteomes" id="UP001144978">
    <property type="component" value="Unassembled WGS sequence"/>
</dbReference>
<gene>
    <name evidence="1" type="ORF">NUW54_g13086</name>
</gene>
<reference evidence="1" key="1">
    <citation type="submission" date="2022-08" db="EMBL/GenBank/DDBJ databases">
        <title>Genome Sequence of Pycnoporus sanguineus.</title>
        <authorList>
            <person name="Buettner E."/>
        </authorList>
    </citation>
    <scope>NUCLEOTIDE SEQUENCE</scope>
    <source>
        <strain evidence="1">CG-C14</strain>
    </source>
</reference>
<evidence type="ECO:0000313" key="1">
    <source>
        <dbReference type="EMBL" id="KAJ2968912.1"/>
    </source>
</evidence>
<sequence length="297" mass="33628">MARSLPGELIEPVESAKPASTQSLPPEDAQDELFAIREKLQSDASLLTHLTENDEGVDLIKELKGRYSEDPFYKAIIEQPRHFKNFRCEDGLVFLKEQSRQLLCIPQVIVNGRSARELVISHAHSLLAHLGSYKTQVLLRDHFWWKTLSADTRKFCDSCQTCRRSKPNNQRPYGLLNPLKVPRAPWEVIGIDFVGPLPESKNRNGSYDSITVIIDLLTGMVHLVPSRTNYTARQVAELVFEEVYKHHGMPKAIVSDRDSLFTSTFWTHLHRLVGVELRMSSAYHPESDGSTDGPIGL</sequence>
<dbReference type="EMBL" id="JANSHE010005890">
    <property type="protein sequence ID" value="KAJ2968912.1"/>
    <property type="molecule type" value="Genomic_DNA"/>
</dbReference>
<proteinExistence type="predicted"/>
<accession>A0ACC1MQG2</accession>
<evidence type="ECO:0000313" key="2">
    <source>
        <dbReference type="Proteomes" id="UP001144978"/>
    </source>
</evidence>
<organism evidence="1 2">
    <name type="scientific">Trametes sanguinea</name>
    <dbReference type="NCBI Taxonomy" id="158606"/>
    <lineage>
        <taxon>Eukaryota</taxon>
        <taxon>Fungi</taxon>
        <taxon>Dikarya</taxon>
        <taxon>Basidiomycota</taxon>
        <taxon>Agaricomycotina</taxon>
        <taxon>Agaricomycetes</taxon>
        <taxon>Polyporales</taxon>
        <taxon>Polyporaceae</taxon>
        <taxon>Trametes</taxon>
    </lineage>
</organism>
<comment type="caution">
    <text evidence="1">The sequence shown here is derived from an EMBL/GenBank/DDBJ whole genome shotgun (WGS) entry which is preliminary data.</text>
</comment>
<protein>
    <submittedName>
        <fullName evidence="1">Uncharacterized protein</fullName>
    </submittedName>
</protein>